<reference evidence="3 4" key="1">
    <citation type="submission" date="2023-08" db="EMBL/GenBank/DDBJ databases">
        <title>Black Yeasts Isolated from many extreme environments.</title>
        <authorList>
            <person name="Coleine C."/>
            <person name="Stajich J.E."/>
            <person name="Selbmann L."/>
        </authorList>
    </citation>
    <scope>NUCLEOTIDE SEQUENCE [LARGE SCALE GENOMIC DNA]</scope>
    <source>
        <strain evidence="3 4">CCFEE 5885</strain>
    </source>
</reference>
<feature type="coiled-coil region" evidence="1">
    <location>
        <begin position="401"/>
        <end position="505"/>
    </location>
</feature>
<feature type="coiled-coil region" evidence="1">
    <location>
        <begin position="317"/>
        <end position="344"/>
    </location>
</feature>
<feature type="region of interest" description="Disordered" evidence="2">
    <location>
        <begin position="212"/>
        <end position="248"/>
    </location>
</feature>
<keyword evidence="1" id="KW-0175">Coiled coil</keyword>
<sequence>MSSLDASDMDVPIALRRPKRRSSVLSSPAKPRATSDSHTLLKTPSTRRSKRVRFSDPGLFSPTNSTSSSLTPAFRRSTLATPKQRRPATPARPAIEGNIQFTPFSQILDERCQRRIRRNGLSEEMNNYEAEKKTKSALQNELTGKEAELKQLRAELEAAKTQQLQPPESYQPPSSSQQRVDEVEAELEALRQSFSAAEEDNATQLDPISWDHIAHTHGPSSNGGDTIMIHEDEDADPFPSSHRQPSRNVADTDAVTMGLELEAARHAKSTLLGSFRDQAVNTSFDFQFADTPARRQQQSTQGTPSTFRIPETPKSLYHNASKRLKEATSRAEEAEVALTALDIEITSLGFGNADKDDTMAMVTAIADHFRLARLELERLVPGETSIGFDNQSVLPEILKKTKLLSNKLKAKENELKSSKDQHHNLKNNFEKAIMAAEKANERIKQLESTLDSTTEETLHIRMRSQQLERDLSEKEKDVTSLSNALNKYRGDITRLEILITTLQNDYDSTQNSTHKIEELEARVASETTGRRVAEISAVQRLQRINELETSLATSKRHAADLESQVSSLRSSDLTSSQQHASELIDLNARISSLATALASANAEVEKLKVVKFKLEERVRSEVERGAQAVEGLQEQLIRTVMKGNETRKRYVNGAKVRIANWEIDDERNLSSDGVTMVEDGSDGSRTPSSVVKFAEFAEVETFERGGVEGREYPDAVDEGEVAGGEESGSESVPGSVEVSRGRGRYRKVPRLVSYDQARRGGSGLGIGCEANSAVKRGKRRYDSGVGMGSEDDFEIYEDSRGGAGEVLNGMMTPELSSDGAGEVEREMVDVMH</sequence>
<dbReference type="PANTHER" id="PTHR18937">
    <property type="entry name" value="STRUCTURAL MAINTENANCE OF CHROMOSOMES SMC FAMILY MEMBER"/>
    <property type="match status" value="1"/>
</dbReference>
<protein>
    <submittedName>
        <fullName evidence="3">Uncharacterized protein</fullName>
    </submittedName>
</protein>
<evidence type="ECO:0000313" key="3">
    <source>
        <dbReference type="EMBL" id="KAK5101571.1"/>
    </source>
</evidence>
<dbReference type="SUPFAM" id="SSF57997">
    <property type="entry name" value="Tropomyosin"/>
    <property type="match status" value="1"/>
</dbReference>
<organism evidence="3 4">
    <name type="scientific">Lithohypha guttulata</name>
    <dbReference type="NCBI Taxonomy" id="1690604"/>
    <lineage>
        <taxon>Eukaryota</taxon>
        <taxon>Fungi</taxon>
        <taxon>Dikarya</taxon>
        <taxon>Ascomycota</taxon>
        <taxon>Pezizomycotina</taxon>
        <taxon>Eurotiomycetes</taxon>
        <taxon>Chaetothyriomycetidae</taxon>
        <taxon>Chaetothyriales</taxon>
        <taxon>Trichomeriaceae</taxon>
        <taxon>Lithohypha</taxon>
    </lineage>
</organism>
<feature type="region of interest" description="Disordered" evidence="2">
    <location>
        <begin position="158"/>
        <end position="180"/>
    </location>
</feature>
<dbReference type="Proteomes" id="UP001345013">
    <property type="component" value="Unassembled WGS sequence"/>
</dbReference>
<evidence type="ECO:0000313" key="4">
    <source>
        <dbReference type="Proteomes" id="UP001345013"/>
    </source>
</evidence>
<evidence type="ECO:0000256" key="1">
    <source>
        <dbReference type="SAM" id="Coils"/>
    </source>
</evidence>
<proteinExistence type="predicted"/>
<comment type="caution">
    <text evidence="3">The sequence shown here is derived from an EMBL/GenBank/DDBJ whole genome shotgun (WGS) entry which is preliminary data.</text>
</comment>
<feature type="region of interest" description="Disordered" evidence="2">
    <location>
        <begin position="718"/>
        <end position="739"/>
    </location>
</feature>
<feature type="region of interest" description="Disordered" evidence="2">
    <location>
        <begin position="1"/>
        <end position="98"/>
    </location>
</feature>
<keyword evidence="4" id="KW-1185">Reference proteome</keyword>
<feature type="compositionally biased region" description="Low complexity" evidence="2">
    <location>
        <begin position="61"/>
        <end position="72"/>
    </location>
</feature>
<name>A0ABR0KNF4_9EURO</name>
<feature type="region of interest" description="Disordered" evidence="2">
    <location>
        <begin position="291"/>
        <end position="313"/>
    </location>
</feature>
<dbReference type="EMBL" id="JAVRRG010000004">
    <property type="protein sequence ID" value="KAK5101571.1"/>
    <property type="molecule type" value="Genomic_DNA"/>
</dbReference>
<feature type="compositionally biased region" description="Low complexity" evidence="2">
    <location>
        <begin position="729"/>
        <end position="738"/>
    </location>
</feature>
<evidence type="ECO:0000256" key="2">
    <source>
        <dbReference type="SAM" id="MobiDB-lite"/>
    </source>
</evidence>
<gene>
    <name evidence="3" type="ORF">LTR24_000627</name>
</gene>
<feature type="compositionally biased region" description="Low complexity" evidence="2">
    <location>
        <begin position="162"/>
        <end position="178"/>
    </location>
</feature>
<feature type="compositionally biased region" description="Polar residues" evidence="2">
    <location>
        <begin position="294"/>
        <end position="306"/>
    </location>
</feature>
<feature type="compositionally biased region" description="Polar residues" evidence="2">
    <location>
        <begin position="34"/>
        <end position="44"/>
    </location>
</feature>
<accession>A0ABR0KNF4</accession>